<gene>
    <name evidence="2" type="ORF">BKK80_10200</name>
</gene>
<dbReference type="NCBIfam" id="NF033419">
    <property type="entry name" value="T6SS_TagK_dom"/>
    <property type="match status" value="1"/>
</dbReference>
<sequence>MEGGGPGQTSAGEGDLWHLVGSSLADENSPFSLLDPAAGPRCTGPARSEPAESVDILELLMYEAESVLQDPNYVSMHTATVAALHEPAPTGSGPDPRPSREPTGHDKRSLLELLEGPASISGLSEPLDDLDGLALFAAAPAPDVLRLFAGGIVPTRVRDVASPLSRREHHLVSMDSAYRPAPAQAPGHDA</sequence>
<feature type="compositionally biased region" description="Basic and acidic residues" evidence="1">
    <location>
        <begin position="97"/>
        <end position="109"/>
    </location>
</feature>
<name>A0ABM6F4A8_9BURK</name>
<protein>
    <recommendedName>
        <fullName evidence="4">TagK domain-containing protein</fullName>
    </recommendedName>
</protein>
<evidence type="ECO:0000313" key="2">
    <source>
        <dbReference type="EMBL" id="AOZ06163.1"/>
    </source>
</evidence>
<dbReference type="EMBL" id="CP017754">
    <property type="protein sequence ID" value="AOZ06163.1"/>
    <property type="molecule type" value="Genomic_DNA"/>
</dbReference>
<accession>A0ABM6F4A8</accession>
<evidence type="ECO:0008006" key="4">
    <source>
        <dbReference type="Google" id="ProtNLM"/>
    </source>
</evidence>
<evidence type="ECO:0000256" key="1">
    <source>
        <dbReference type="SAM" id="MobiDB-lite"/>
    </source>
</evidence>
<dbReference type="InterPro" id="IPR047914">
    <property type="entry name" value="TagK-like_C"/>
</dbReference>
<feature type="region of interest" description="Disordered" evidence="1">
    <location>
        <begin position="1"/>
        <end position="50"/>
    </location>
</feature>
<evidence type="ECO:0000313" key="3">
    <source>
        <dbReference type="Proteomes" id="UP000177515"/>
    </source>
</evidence>
<organism evidence="2 3">
    <name type="scientific">Cupriavidus malaysiensis</name>
    <dbReference type="NCBI Taxonomy" id="367825"/>
    <lineage>
        <taxon>Bacteria</taxon>
        <taxon>Pseudomonadati</taxon>
        <taxon>Pseudomonadota</taxon>
        <taxon>Betaproteobacteria</taxon>
        <taxon>Burkholderiales</taxon>
        <taxon>Burkholderiaceae</taxon>
        <taxon>Cupriavidus</taxon>
    </lineage>
</organism>
<proteinExistence type="predicted"/>
<reference evidence="2 3" key="1">
    <citation type="submission" date="2016-10" db="EMBL/GenBank/DDBJ databases">
        <title>Complete genome sequences of three Cupriavidus strains isolated from various Malaysian environments.</title>
        <authorList>
            <person name="Abdullah A.A.-A."/>
            <person name="Shafie N.A.H."/>
            <person name="Lau N.S."/>
        </authorList>
    </citation>
    <scope>NUCLEOTIDE SEQUENCE [LARGE SCALE GENOMIC DNA]</scope>
    <source>
        <strain evidence="2 3">USMAA1020</strain>
    </source>
</reference>
<feature type="region of interest" description="Disordered" evidence="1">
    <location>
        <begin position="85"/>
        <end position="109"/>
    </location>
</feature>
<keyword evidence="3" id="KW-1185">Reference proteome</keyword>
<dbReference type="Proteomes" id="UP000177515">
    <property type="component" value="Chromosome 1"/>
</dbReference>